<gene>
    <name evidence="2" type="ORF">ANANG_G00171440</name>
</gene>
<dbReference type="AlphaFoldDB" id="A0A9D3M6U8"/>
<sequence length="163" mass="18395">MQVKFWFLSALVLGACVIIAAQPLRAQCKVIWILSMPCINVELALSSQIEAWAMTDCTMDSEKCQYELISANQTQIIARHTSAVCKYVDNIRFFLRSDAENLNCRLVGLSISDDVTRVYDNGTNYCNLYNLVEGSGLTNLPEYHEISNDRMCTQRSTANCTIY</sequence>
<dbReference type="PROSITE" id="PS51257">
    <property type="entry name" value="PROKAR_LIPOPROTEIN"/>
    <property type="match status" value="1"/>
</dbReference>
<accession>A0A9D3M6U8</accession>
<dbReference type="EMBL" id="JAFIRN010000009">
    <property type="protein sequence ID" value="KAG5841855.1"/>
    <property type="molecule type" value="Genomic_DNA"/>
</dbReference>
<organism evidence="2 3">
    <name type="scientific">Anguilla anguilla</name>
    <name type="common">European freshwater eel</name>
    <name type="synonym">Muraena anguilla</name>
    <dbReference type="NCBI Taxonomy" id="7936"/>
    <lineage>
        <taxon>Eukaryota</taxon>
        <taxon>Metazoa</taxon>
        <taxon>Chordata</taxon>
        <taxon>Craniata</taxon>
        <taxon>Vertebrata</taxon>
        <taxon>Euteleostomi</taxon>
        <taxon>Actinopterygii</taxon>
        <taxon>Neopterygii</taxon>
        <taxon>Teleostei</taxon>
        <taxon>Anguilliformes</taxon>
        <taxon>Anguillidae</taxon>
        <taxon>Anguilla</taxon>
    </lineage>
</organism>
<keyword evidence="1" id="KW-0732">Signal</keyword>
<dbReference type="PANTHER" id="PTHR38564">
    <property type="entry name" value="SI:CH73-250A16.5-RELATED"/>
    <property type="match status" value="1"/>
</dbReference>
<reference evidence="2" key="1">
    <citation type="submission" date="2021-01" db="EMBL/GenBank/DDBJ databases">
        <title>A chromosome-scale assembly of European eel, Anguilla anguilla.</title>
        <authorList>
            <person name="Henkel C."/>
            <person name="Jong-Raadsen S.A."/>
            <person name="Dufour S."/>
            <person name="Weltzien F.-A."/>
            <person name="Palstra A.P."/>
            <person name="Pelster B."/>
            <person name="Spaink H.P."/>
            <person name="Van Den Thillart G.E."/>
            <person name="Jansen H."/>
            <person name="Zahm M."/>
            <person name="Klopp C."/>
            <person name="Cedric C."/>
            <person name="Louis A."/>
            <person name="Berthelot C."/>
            <person name="Parey E."/>
            <person name="Roest Crollius H."/>
            <person name="Montfort J."/>
            <person name="Robinson-Rechavi M."/>
            <person name="Bucao C."/>
            <person name="Bouchez O."/>
            <person name="Gislard M."/>
            <person name="Lluch J."/>
            <person name="Milhes M."/>
            <person name="Lampietro C."/>
            <person name="Lopez Roques C."/>
            <person name="Donnadieu C."/>
            <person name="Braasch I."/>
            <person name="Desvignes T."/>
            <person name="Postlethwait J."/>
            <person name="Bobe J."/>
            <person name="Guiguen Y."/>
            <person name="Dirks R."/>
        </authorList>
    </citation>
    <scope>NUCLEOTIDE SEQUENCE</scope>
    <source>
        <strain evidence="2">Tag_6206</strain>
        <tissue evidence="2">Liver</tissue>
    </source>
</reference>
<dbReference type="PANTHER" id="PTHR38564:SF2">
    <property type="entry name" value="WU:FC46H12 PRECURSOR"/>
    <property type="match status" value="1"/>
</dbReference>
<evidence type="ECO:0000313" key="2">
    <source>
        <dbReference type="EMBL" id="KAG5841855.1"/>
    </source>
</evidence>
<feature type="chain" id="PRO_5039000781" evidence="1">
    <location>
        <begin position="22"/>
        <end position="163"/>
    </location>
</feature>
<evidence type="ECO:0000313" key="3">
    <source>
        <dbReference type="Proteomes" id="UP001044222"/>
    </source>
</evidence>
<name>A0A9D3M6U8_ANGAN</name>
<protein>
    <submittedName>
        <fullName evidence="2">Uncharacterized protein</fullName>
    </submittedName>
</protein>
<feature type="signal peptide" evidence="1">
    <location>
        <begin position="1"/>
        <end position="21"/>
    </location>
</feature>
<evidence type="ECO:0000256" key="1">
    <source>
        <dbReference type="SAM" id="SignalP"/>
    </source>
</evidence>
<comment type="caution">
    <text evidence="2">The sequence shown here is derived from an EMBL/GenBank/DDBJ whole genome shotgun (WGS) entry which is preliminary data.</text>
</comment>
<keyword evidence="3" id="KW-1185">Reference proteome</keyword>
<dbReference type="Proteomes" id="UP001044222">
    <property type="component" value="Chromosome 9"/>
</dbReference>
<proteinExistence type="predicted"/>